<evidence type="ECO:0000313" key="3">
    <source>
        <dbReference type="Proteomes" id="UP000236291"/>
    </source>
</evidence>
<dbReference type="AlphaFoldDB" id="A0A2K3LUV4"/>
<dbReference type="STRING" id="57577.A0A2K3LUV4"/>
<reference evidence="2 3" key="1">
    <citation type="journal article" date="2014" name="Am. J. Bot.">
        <title>Genome assembly and annotation for red clover (Trifolium pratense; Fabaceae).</title>
        <authorList>
            <person name="Istvanek J."/>
            <person name="Jaros M."/>
            <person name="Krenek A."/>
            <person name="Repkova J."/>
        </authorList>
    </citation>
    <scope>NUCLEOTIDE SEQUENCE [LARGE SCALE GENOMIC DNA]</scope>
    <source>
        <strain evidence="3">cv. Tatra</strain>
        <tissue evidence="2">Young leaves</tissue>
    </source>
</reference>
<protein>
    <submittedName>
        <fullName evidence="2">T-complex protein 11</fullName>
    </submittedName>
</protein>
<gene>
    <name evidence="2" type="ORF">L195_g038346</name>
</gene>
<feature type="non-terminal residue" evidence="2">
    <location>
        <position position="1"/>
    </location>
</feature>
<evidence type="ECO:0000256" key="1">
    <source>
        <dbReference type="ARBA" id="ARBA00010954"/>
    </source>
</evidence>
<evidence type="ECO:0000313" key="2">
    <source>
        <dbReference type="EMBL" id="PNX82317.1"/>
    </source>
</evidence>
<dbReference type="InterPro" id="IPR008862">
    <property type="entry name" value="Tcp11"/>
</dbReference>
<comment type="caution">
    <text evidence="2">The sequence shown here is derived from an EMBL/GenBank/DDBJ whole genome shotgun (WGS) entry which is preliminary data.</text>
</comment>
<organism evidence="2 3">
    <name type="scientific">Trifolium pratense</name>
    <name type="common">Red clover</name>
    <dbReference type="NCBI Taxonomy" id="57577"/>
    <lineage>
        <taxon>Eukaryota</taxon>
        <taxon>Viridiplantae</taxon>
        <taxon>Streptophyta</taxon>
        <taxon>Embryophyta</taxon>
        <taxon>Tracheophyta</taxon>
        <taxon>Spermatophyta</taxon>
        <taxon>Magnoliopsida</taxon>
        <taxon>eudicotyledons</taxon>
        <taxon>Gunneridae</taxon>
        <taxon>Pentapetalae</taxon>
        <taxon>rosids</taxon>
        <taxon>fabids</taxon>
        <taxon>Fabales</taxon>
        <taxon>Fabaceae</taxon>
        <taxon>Papilionoideae</taxon>
        <taxon>50 kb inversion clade</taxon>
        <taxon>NPAAA clade</taxon>
        <taxon>Hologalegina</taxon>
        <taxon>IRL clade</taxon>
        <taxon>Trifolieae</taxon>
        <taxon>Trifolium</taxon>
    </lineage>
</organism>
<name>A0A2K3LUV4_TRIPR</name>
<proteinExistence type="inferred from homology"/>
<dbReference type="EMBL" id="ASHM01041758">
    <property type="protein sequence ID" value="PNX82317.1"/>
    <property type="molecule type" value="Genomic_DNA"/>
</dbReference>
<dbReference type="PANTHER" id="PTHR12832">
    <property type="entry name" value="TESTIS-SPECIFIC PROTEIN PBS13 T-COMPLEX 11"/>
    <property type="match status" value="1"/>
</dbReference>
<sequence>IESASTLQTVKTLLDRFESRLRVLTAVVPAGYFSSLDNIDHLLKRVVSPKKRATPRSSARSPAKKADLVKETNNRLSRYQVRVVLCAYMILGHPDAVFSTMGEREIALAKSAQEFVHMFELLIKIILEGPIESSDDESASVVMKRCTFRSQLAAFDKAWCSYLNCFVVWKVKDARSLEDDLVRAACQLEASMIQTCKLTPEGVGISHDMKAIQHQVSEDQKLLREKVMHLSGDAGIERMESALSETRSRYIRVKDSGSPVGFPMTQYMPPSPTPLTTVASPSERNISNKTSRVVRSLFKETDTSPVESSFSSPITSSNTKLSTTAEKFVAPNDVLVNEFLHEHHRSFADDFDVSDHIQNSIEGKIKQTMEKAFWDSVMESVKQDQPNYDQIIQLMEEVRDEICEMAPISWKDDIIAAIDLDILSQVLKSGKLDVNYLGKILEFSLVSLQKLSAPANEEIIKAKHKALL</sequence>
<dbReference type="Proteomes" id="UP000236291">
    <property type="component" value="Unassembled WGS sequence"/>
</dbReference>
<reference evidence="2 3" key="2">
    <citation type="journal article" date="2017" name="Front. Plant Sci.">
        <title>Gene Classification and Mining of Molecular Markers Useful in Red Clover (Trifolium pratense) Breeding.</title>
        <authorList>
            <person name="Istvanek J."/>
            <person name="Dluhosova J."/>
            <person name="Dluhos P."/>
            <person name="Patkova L."/>
            <person name="Nedelnik J."/>
            <person name="Repkova J."/>
        </authorList>
    </citation>
    <scope>NUCLEOTIDE SEQUENCE [LARGE SCALE GENOMIC DNA]</scope>
    <source>
        <strain evidence="3">cv. Tatra</strain>
        <tissue evidence="2">Young leaves</tissue>
    </source>
</reference>
<dbReference type="Pfam" id="PF05794">
    <property type="entry name" value="Tcp11"/>
    <property type="match status" value="1"/>
</dbReference>
<dbReference type="PANTHER" id="PTHR12832:SF34">
    <property type="entry name" value="T-COMPLEX PROTEIN 11"/>
    <property type="match status" value="1"/>
</dbReference>
<comment type="similarity">
    <text evidence="1">Belongs to the TCP11 family.</text>
</comment>
<feature type="non-terminal residue" evidence="2">
    <location>
        <position position="468"/>
    </location>
</feature>
<accession>A0A2K3LUV4</accession>
<dbReference type="GO" id="GO:0007165">
    <property type="term" value="P:signal transduction"/>
    <property type="evidence" value="ECO:0007669"/>
    <property type="project" value="TreeGrafter"/>
</dbReference>